<accession>A0ABT6FKK7</accession>
<keyword evidence="2" id="KW-0119">Carbohydrate metabolism</keyword>
<comment type="caution">
    <text evidence="4">The sequence shown here is derived from an EMBL/GenBank/DDBJ whole genome shotgun (WGS) entry which is preliminary data.</text>
</comment>
<proteinExistence type="inferred from homology"/>
<dbReference type="Proteomes" id="UP001216907">
    <property type="component" value="Unassembled WGS sequence"/>
</dbReference>
<comment type="similarity">
    <text evidence="1">Belongs to the cycloisomerase 2 family.</text>
</comment>
<gene>
    <name evidence="4" type="ORF">PZE19_29420</name>
</gene>
<evidence type="ECO:0000256" key="1">
    <source>
        <dbReference type="ARBA" id="ARBA00005564"/>
    </source>
</evidence>
<name>A0ABT6FKK7_9BACT</name>
<evidence type="ECO:0000313" key="5">
    <source>
        <dbReference type="Proteomes" id="UP001216907"/>
    </source>
</evidence>
<feature type="chain" id="PRO_5045918214" evidence="3">
    <location>
        <begin position="25"/>
        <end position="396"/>
    </location>
</feature>
<sequence length="396" mass="41345">MTTMMGSTSRRAFACVLLAGTIMAASDALGAEKYWAYVGTYTNSKTSPSEGIYKLEFDPATGSLTPKGVAARAADPSFLAVHPSGKFLYAVDEVGDFEGQKAGGVSAFALDPATGDLKLLNQQSSKGDYPCHLAVDPQGKAVVAVNYGGGSVACLPIEPDGSLRPASSFIQHHGKSVDPDRQGAPHAHSVNFDPTGKLALVADLGLDKVLIYDLDAAAGKLTPHDPAFAEVQSGSGPRHLAWHPSGRFAYVITEMGGTVAVFDYDKAKGSLKEVQAIRTLPGDYKGKAGCAEVVVHPSGKFVYGSNRGHDSLAIYEVDPATGKLTAAGWKPTGGKNPRNFVIDPTGGYLLAENQDSNTIVVFRIDPATGGLTAVGEPVSIPKPVCIRFVAQPISAK</sequence>
<dbReference type="RefSeq" id="WP_277864173.1">
    <property type="nucleotide sequence ID" value="NZ_JARRAG010000002.1"/>
</dbReference>
<dbReference type="SUPFAM" id="SSF51004">
    <property type="entry name" value="C-terminal (heme d1) domain of cytochrome cd1-nitrite reductase"/>
    <property type="match status" value="1"/>
</dbReference>
<dbReference type="PANTHER" id="PTHR30344:SF1">
    <property type="entry name" value="6-PHOSPHOGLUCONOLACTONASE"/>
    <property type="match status" value="1"/>
</dbReference>
<keyword evidence="4" id="KW-0378">Hydrolase</keyword>
<dbReference type="PANTHER" id="PTHR30344">
    <property type="entry name" value="6-PHOSPHOGLUCONOLACTONASE-RELATED"/>
    <property type="match status" value="1"/>
</dbReference>
<reference evidence="4 5" key="1">
    <citation type="submission" date="2023-03" db="EMBL/GenBank/DDBJ databases">
        <title>Paludisphaera mucosa sp. nov. a novel planctomycete from northern fen.</title>
        <authorList>
            <person name="Ivanova A."/>
        </authorList>
    </citation>
    <scope>NUCLEOTIDE SEQUENCE [LARGE SCALE GENOMIC DNA]</scope>
    <source>
        <strain evidence="4 5">Pla2</strain>
    </source>
</reference>
<keyword evidence="2" id="KW-0313">Glucose metabolism</keyword>
<protein>
    <submittedName>
        <fullName evidence="4">Lactonase family protein</fullName>
        <ecNumber evidence="4">3.1.1.-</ecNumber>
    </submittedName>
</protein>
<dbReference type="Pfam" id="PF10282">
    <property type="entry name" value="Lactonase"/>
    <property type="match status" value="1"/>
</dbReference>
<dbReference type="InterPro" id="IPR019405">
    <property type="entry name" value="Lactonase_7-beta_prop"/>
</dbReference>
<dbReference type="EC" id="3.1.1.-" evidence="4"/>
<dbReference type="Gene3D" id="2.130.10.10">
    <property type="entry name" value="YVTN repeat-like/Quinoprotein amine dehydrogenase"/>
    <property type="match status" value="1"/>
</dbReference>
<evidence type="ECO:0000256" key="2">
    <source>
        <dbReference type="ARBA" id="ARBA00022526"/>
    </source>
</evidence>
<dbReference type="InterPro" id="IPR011048">
    <property type="entry name" value="Haem_d1_sf"/>
</dbReference>
<organism evidence="4 5">
    <name type="scientific">Paludisphaera mucosa</name>
    <dbReference type="NCBI Taxonomy" id="3030827"/>
    <lineage>
        <taxon>Bacteria</taxon>
        <taxon>Pseudomonadati</taxon>
        <taxon>Planctomycetota</taxon>
        <taxon>Planctomycetia</taxon>
        <taxon>Isosphaerales</taxon>
        <taxon>Isosphaeraceae</taxon>
        <taxon>Paludisphaera</taxon>
    </lineage>
</organism>
<keyword evidence="5" id="KW-1185">Reference proteome</keyword>
<dbReference type="InterPro" id="IPR015943">
    <property type="entry name" value="WD40/YVTN_repeat-like_dom_sf"/>
</dbReference>
<dbReference type="GO" id="GO:0016787">
    <property type="term" value="F:hydrolase activity"/>
    <property type="evidence" value="ECO:0007669"/>
    <property type="project" value="UniProtKB-KW"/>
</dbReference>
<evidence type="ECO:0000313" key="4">
    <source>
        <dbReference type="EMBL" id="MDG3007903.1"/>
    </source>
</evidence>
<dbReference type="InterPro" id="IPR050282">
    <property type="entry name" value="Cycloisomerase_2"/>
</dbReference>
<feature type="signal peptide" evidence="3">
    <location>
        <begin position="1"/>
        <end position="24"/>
    </location>
</feature>
<evidence type="ECO:0000256" key="3">
    <source>
        <dbReference type="SAM" id="SignalP"/>
    </source>
</evidence>
<dbReference type="EMBL" id="JARRAG010000002">
    <property type="protein sequence ID" value="MDG3007903.1"/>
    <property type="molecule type" value="Genomic_DNA"/>
</dbReference>
<keyword evidence="3" id="KW-0732">Signal</keyword>